<dbReference type="InterPro" id="IPR027024">
    <property type="entry name" value="UCP027386_ABC_sbc_TM0202"/>
</dbReference>
<dbReference type="Gene3D" id="3.40.190.10">
    <property type="entry name" value="Periplasmic binding protein-like II"/>
    <property type="match status" value="2"/>
</dbReference>
<gene>
    <name evidence="2" type="ORF">C1I89_12045</name>
</gene>
<protein>
    <submittedName>
        <fullName evidence="2">ABC transporter substrate-binding protein</fullName>
    </submittedName>
</protein>
<accession>A0A2N8KIE7</accession>
<dbReference type="PIRSF" id="PIRSF027386">
    <property type="entry name" value="UCP027386_ABC_sbc_TM0202"/>
    <property type="match status" value="1"/>
</dbReference>
<dbReference type="RefSeq" id="WP_102773007.1">
    <property type="nucleotide sequence ID" value="NZ_POQS01000003.1"/>
</dbReference>
<dbReference type="SUPFAM" id="SSF53850">
    <property type="entry name" value="Periplasmic binding protein-like II"/>
    <property type="match status" value="1"/>
</dbReference>
<dbReference type="InterPro" id="IPR006311">
    <property type="entry name" value="TAT_signal"/>
</dbReference>
<dbReference type="PANTHER" id="PTHR30024">
    <property type="entry name" value="ALIPHATIC SULFONATES-BINDING PROTEIN-RELATED"/>
    <property type="match status" value="1"/>
</dbReference>
<reference evidence="2 3" key="1">
    <citation type="submission" date="2018-01" db="EMBL/GenBank/DDBJ databases">
        <title>The draft genome of an aniline degradation strain ANB-1.</title>
        <authorList>
            <person name="Zhang L."/>
            <person name="Jiang J."/>
        </authorList>
    </citation>
    <scope>NUCLEOTIDE SEQUENCE [LARGE SCALE GENOMIC DNA]</scope>
    <source>
        <strain evidence="2 3">ANB-1</strain>
    </source>
</reference>
<keyword evidence="1" id="KW-0732">Signal</keyword>
<evidence type="ECO:0000313" key="3">
    <source>
        <dbReference type="Proteomes" id="UP000235994"/>
    </source>
</evidence>
<feature type="chain" id="PRO_5014640598" evidence="1">
    <location>
        <begin position="36"/>
        <end position="341"/>
    </location>
</feature>
<evidence type="ECO:0000313" key="2">
    <source>
        <dbReference type="EMBL" id="PND33224.1"/>
    </source>
</evidence>
<dbReference type="Proteomes" id="UP000235994">
    <property type="component" value="Unassembled WGS sequence"/>
</dbReference>
<comment type="caution">
    <text evidence="2">The sequence shown here is derived from an EMBL/GenBank/DDBJ whole genome shotgun (WGS) entry which is preliminary data.</text>
</comment>
<dbReference type="PROSITE" id="PS51318">
    <property type="entry name" value="TAT"/>
    <property type="match status" value="1"/>
</dbReference>
<feature type="signal peptide" evidence="1">
    <location>
        <begin position="1"/>
        <end position="35"/>
    </location>
</feature>
<organism evidence="2 3">
    <name type="scientific">Achromobacter pulmonis</name>
    <dbReference type="NCBI Taxonomy" id="1389932"/>
    <lineage>
        <taxon>Bacteria</taxon>
        <taxon>Pseudomonadati</taxon>
        <taxon>Pseudomonadota</taxon>
        <taxon>Betaproteobacteria</taxon>
        <taxon>Burkholderiales</taxon>
        <taxon>Alcaligenaceae</taxon>
        <taxon>Achromobacter</taxon>
    </lineage>
</organism>
<keyword evidence="3" id="KW-1185">Reference proteome</keyword>
<name>A0A2N8KIE7_9BURK</name>
<evidence type="ECO:0000256" key="1">
    <source>
        <dbReference type="SAM" id="SignalP"/>
    </source>
</evidence>
<proteinExistence type="predicted"/>
<dbReference type="EMBL" id="POQS01000003">
    <property type="protein sequence ID" value="PND33224.1"/>
    <property type="molecule type" value="Genomic_DNA"/>
</dbReference>
<dbReference type="AlphaFoldDB" id="A0A2N8KIE7"/>
<dbReference type="PANTHER" id="PTHR30024:SF46">
    <property type="entry name" value="ABC TRANSPORTER, SUBSTRATE-BINDING LIPOPROTEIN"/>
    <property type="match status" value="1"/>
</dbReference>
<sequence length="341" mass="36823">MHTQHSHQELPVSRSRRALLAAAALAALPAVRARAAAATDRLVLAGPPITVSFPLIHMVESGALAEEGVTPKFALWTNPDQMRAWAVEGGADFIASPTNVAANLYNRGVPLRLLNVSVWGILWLVTRNGEAGSLADFRGQEIAVPFRGDMPDILFGVLARAQGLDPQKDFSLRYVTTPFDAVQLLVLRRVSHAVLPEPAVSMALRKTQSLPMSAVAPKLHRGLDLSAEWGRVLKREPRIPQAGLAALGKALGNAALCERVHRQYAASQAWCLENPEACGELVAKHIRMLTPQAVADALKASRDKPMAAASVRAELEYFFQRVHEVQPGLIGGKLPAADFYG</sequence>